<dbReference type="PANTHER" id="PTHR10677">
    <property type="entry name" value="UBIQUILIN"/>
    <property type="match status" value="1"/>
</dbReference>
<evidence type="ECO:0000256" key="1">
    <source>
        <dbReference type="SAM" id="MobiDB-lite"/>
    </source>
</evidence>
<name>A0A9P6MUW3_9FUNG</name>
<sequence length="239" mass="25712">MSTVDESLFISQFLAAYATQTTKYPVDYISPGLAPIWTSKRATFERPAKPVKPDAPQGAIQVTIKSLKTGQWTVDVPAQGTIADLKEALQNKAGIMANTQRLVLKGKALVDSKSLEEYGLSTGSIVHLFSKAGAAGSTSTPTATEPSTNTPCSADATPAPAQESDSKKPVVASYRGLSEEGTAIAKEADFWYWLNDHLNEKLGSKEDASLMVKGFLGQYRDLIGNANTKEIEKEIKNKK</sequence>
<dbReference type="InterPro" id="IPR015496">
    <property type="entry name" value="Ubiquilin"/>
</dbReference>
<dbReference type="InterPro" id="IPR019956">
    <property type="entry name" value="Ubiquitin_dom"/>
</dbReference>
<protein>
    <recommendedName>
        <fullName evidence="2">Ubiquitin-like domain-containing protein</fullName>
    </recommendedName>
</protein>
<dbReference type="SUPFAM" id="SSF54236">
    <property type="entry name" value="Ubiquitin-like"/>
    <property type="match status" value="1"/>
</dbReference>
<dbReference type="InterPro" id="IPR029071">
    <property type="entry name" value="Ubiquitin-like_domsf"/>
</dbReference>
<dbReference type="GO" id="GO:0006511">
    <property type="term" value="P:ubiquitin-dependent protein catabolic process"/>
    <property type="evidence" value="ECO:0007669"/>
    <property type="project" value="TreeGrafter"/>
</dbReference>
<dbReference type="EMBL" id="JAAAID010000722">
    <property type="protein sequence ID" value="KAG0014483.1"/>
    <property type="molecule type" value="Genomic_DNA"/>
</dbReference>
<evidence type="ECO:0000313" key="4">
    <source>
        <dbReference type="Proteomes" id="UP000703661"/>
    </source>
</evidence>
<evidence type="ECO:0000313" key="3">
    <source>
        <dbReference type="EMBL" id="KAG0014483.1"/>
    </source>
</evidence>
<feature type="domain" description="Ubiquitin-like" evidence="2">
    <location>
        <begin position="60"/>
        <end position="135"/>
    </location>
</feature>
<dbReference type="Gene3D" id="3.10.20.90">
    <property type="entry name" value="Phosphatidylinositol 3-kinase Catalytic Subunit, Chain A, domain 1"/>
    <property type="match status" value="1"/>
</dbReference>
<comment type="caution">
    <text evidence="3">The sequence shown here is derived from an EMBL/GenBank/DDBJ whole genome shotgun (WGS) entry which is preliminary data.</text>
</comment>
<gene>
    <name evidence="3" type="ORF">BGZ80_010418</name>
</gene>
<dbReference type="InterPro" id="IPR000626">
    <property type="entry name" value="Ubiquitin-like_dom"/>
</dbReference>
<dbReference type="PANTHER" id="PTHR10677:SF3">
    <property type="entry name" value="FI07626P-RELATED"/>
    <property type="match status" value="1"/>
</dbReference>
<dbReference type="GO" id="GO:0031593">
    <property type="term" value="F:polyubiquitin modification-dependent protein binding"/>
    <property type="evidence" value="ECO:0007669"/>
    <property type="project" value="TreeGrafter"/>
</dbReference>
<evidence type="ECO:0000259" key="2">
    <source>
        <dbReference type="PROSITE" id="PS50053"/>
    </source>
</evidence>
<proteinExistence type="predicted"/>
<dbReference type="CDD" id="cd17039">
    <property type="entry name" value="Ubl_ubiquitin_like"/>
    <property type="match status" value="1"/>
</dbReference>
<keyword evidence="4" id="KW-1185">Reference proteome</keyword>
<reference evidence="3" key="1">
    <citation type="journal article" date="2020" name="Fungal Divers.">
        <title>Resolving the Mortierellaceae phylogeny through synthesis of multi-gene phylogenetics and phylogenomics.</title>
        <authorList>
            <person name="Vandepol N."/>
            <person name="Liber J."/>
            <person name="Desiro A."/>
            <person name="Na H."/>
            <person name="Kennedy M."/>
            <person name="Barry K."/>
            <person name="Grigoriev I.V."/>
            <person name="Miller A.N."/>
            <person name="O'Donnell K."/>
            <person name="Stajich J.E."/>
            <person name="Bonito G."/>
        </authorList>
    </citation>
    <scope>NUCLEOTIDE SEQUENCE</scope>
    <source>
        <strain evidence="3">NRRL 2769</strain>
    </source>
</reference>
<dbReference type="SMART" id="SM00213">
    <property type="entry name" value="UBQ"/>
    <property type="match status" value="1"/>
</dbReference>
<dbReference type="Proteomes" id="UP000703661">
    <property type="component" value="Unassembled WGS sequence"/>
</dbReference>
<feature type="region of interest" description="Disordered" evidence="1">
    <location>
        <begin position="136"/>
        <end position="168"/>
    </location>
</feature>
<dbReference type="AlphaFoldDB" id="A0A9P6MUW3"/>
<organism evidence="3 4">
    <name type="scientific">Entomortierella chlamydospora</name>
    <dbReference type="NCBI Taxonomy" id="101097"/>
    <lineage>
        <taxon>Eukaryota</taxon>
        <taxon>Fungi</taxon>
        <taxon>Fungi incertae sedis</taxon>
        <taxon>Mucoromycota</taxon>
        <taxon>Mortierellomycotina</taxon>
        <taxon>Mortierellomycetes</taxon>
        <taxon>Mortierellales</taxon>
        <taxon>Mortierellaceae</taxon>
        <taxon>Entomortierella</taxon>
    </lineage>
</organism>
<dbReference type="OrthoDB" id="428577at2759"/>
<feature type="compositionally biased region" description="Low complexity" evidence="1">
    <location>
        <begin position="136"/>
        <end position="151"/>
    </location>
</feature>
<dbReference type="GO" id="GO:0005829">
    <property type="term" value="C:cytosol"/>
    <property type="evidence" value="ECO:0007669"/>
    <property type="project" value="TreeGrafter"/>
</dbReference>
<dbReference type="Pfam" id="PF00240">
    <property type="entry name" value="ubiquitin"/>
    <property type="match status" value="1"/>
</dbReference>
<accession>A0A9P6MUW3</accession>
<dbReference type="PRINTS" id="PR00348">
    <property type="entry name" value="UBIQUITIN"/>
</dbReference>
<dbReference type="PROSITE" id="PS50053">
    <property type="entry name" value="UBIQUITIN_2"/>
    <property type="match status" value="1"/>
</dbReference>